<evidence type="ECO:0008006" key="3">
    <source>
        <dbReference type="Google" id="ProtNLM"/>
    </source>
</evidence>
<accession>A0A432XDE0</accession>
<dbReference type="AlphaFoldDB" id="A0A432XDE0"/>
<organism evidence="1 2">
    <name type="scientific">Pseudidiomarina aquimaris</name>
    <dbReference type="NCBI Taxonomy" id="641841"/>
    <lineage>
        <taxon>Bacteria</taxon>
        <taxon>Pseudomonadati</taxon>
        <taxon>Pseudomonadota</taxon>
        <taxon>Gammaproteobacteria</taxon>
        <taxon>Alteromonadales</taxon>
        <taxon>Idiomarinaceae</taxon>
        <taxon>Pseudidiomarina</taxon>
    </lineage>
</organism>
<dbReference type="InterPro" id="IPR012902">
    <property type="entry name" value="N_methyl_site"/>
</dbReference>
<dbReference type="Proteomes" id="UP000286678">
    <property type="component" value="Unassembled WGS sequence"/>
</dbReference>
<protein>
    <recommendedName>
        <fullName evidence="3">Prepilin-type cleavage/methylation domain-containing protein</fullName>
    </recommendedName>
</protein>
<proteinExistence type="predicted"/>
<evidence type="ECO:0000313" key="2">
    <source>
        <dbReference type="Proteomes" id="UP000286678"/>
    </source>
</evidence>
<dbReference type="Pfam" id="PF07963">
    <property type="entry name" value="N_methyl"/>
    <property type="match status" value="1"/>
</dbReference>
<gene>
    <name evidence="1" type="ORF">CWE21_10905</name>
</gene>
<dbReference type="RefSeq" id="WP_126834475.1">
    <property type="nucleotide sequence ID" value="NZ_PIPT01000008.1"/>
</dbReference>
<dbReference type="NCBIfam" id="TIGR02532">
    <property type="entry name" value="IV_pilin_GFxxxE"/>
    <property type="match status" value="1"/>
</dbReference>
<name>A0A432XDE0_9GAMM</name>
<keyword evidence="2" id="KW-1185">Reference proteome</keyword>
<dbReference type="OrthoDB" id="6315901at2"/>
<comment type="caution">
    <text evidence="1">The sequence shown here is derived from an EMBL/GenBank/DDBJ whole genome shotgun (WGS) entry which is preliminary data.</text>
</comment>
<reference evidence="2" key="1">
    <citation type="journal article" date="2018" name="Front. Microbiol.">
        <title>Genome-Based Analysis Reveals the Taxonomy and Diversity of the Family Idiomarinaceae.</title>
        <authorList>
            <person name="Liu Y."/>
            <person name="Lai Q."/>
            <person name="Shao Z."/>
        </authorList>
    </citation>
    <scope>NUCLEOTIDE SEQUENCE [LARGE SCALE GENOMIC DNA]</scope>
    <source>
        <strain evidence="2">SW15</strain>
    </source>
</reference>
<evidence type="ECO:0000313" key="1">
    <source>
        <dbReference type="EMBL" id="RUO46656.1"/>
    </source>
</evidence>
<sequence>MGRKPTTRGFTLVETLIAMVLLSLLMISGAMAYDYFSQNWQRNKGLADATLERHHLLSLVQKVTANSFPKVVYSGEERLGFYFLGRDNGFTGTSRMSVQNPDATAVYRIFREENGQGGYRLVYEEAVLDHEYLTHANQDLPFNFRRVLYDNVEQINFRYYGFGSLTERNQTIAADMGDTFELRWFDEYDGLQRVLHPQAIHIDLNGFNWSIEVPDAVEGAIARYTSDA</sequence>
<dbReference type="EMBL" id="PIPT01000008">
    <property type="protein sequence ID" value="RUO46656.1"/>
    <property type="molecule type" value="Genomic_DNA"/>
</dbReference>